<dbReference type="EMBL" id="KB296812">
    <property type="protein sequence ID" value="ELU11303.1"/>
    <property type="molecule type" value="Genomic_DNA"/>
</dbReference>
<dbReference type="EMBL" id="AMQN01005792">
    <property type="status" value="NOT_ANNOTATED_CDS"/>
    <property type="molecule type" value="Genomic_DNA"/>
</dbReference>
<dbReference type="AlphaFoldDB" id="R7UXJ2"/>
<evidence type="ECO:0000259" key="3">
    <source>
        <dbReference type="SMART" id="SM01175"/>
    </source>
</evidence>
<dbReference type="PANTHER" id="PTHR45971">
    <property type="entry name" value="PHOX (PX) DOMAIN-CONTAINING PROTEIN"/>
    <property type="match status" value="1"/>
</dbReference>
<dbReference type="HOGENOM" id="CLU_013778_0_0_1"/>
<feature type="compositionally biased region" description="Acidic residues" evidence="2">
    <location>
        <begin position="758"/>
        <end position="772"/>
    </location>
</feature>
<dbReference type="Pfam" id="PF13901">
    <property type="entry name" value="RH_dom"/>
    <property type="match status" value="1"/>
</dbReference>
<dbReference type="EnsemblMetazoa" id="CapteT226105">
    <property type="protein sequence ID" value="CapteP226105"/>
    <property type="gene ID" value="CapteG226105"/>
</dbReference>
<dbReference type="OrthoDB" id="10067503at2759"/>
<organism evidence="4">
    <name type="scientific">Capitella teleta</name>
    <name type="common">Polychaete worm</name>
    <dbReference type="NCBI Taxonomy" id="283909"/>
    <lineage>
        <taxon>Eukaryota</taxon>
        <taxon>Metazoa</taxon>
        <taxon>Spiralia</taxon>
        <taxon>Lophotrochozoa</taxon>
        <taxon>Annelida</taxon>
        <taxon>Polychaeta</taxon>
        <taxon>Sedentaria</taxon>
        <taxon>Scolecida</taxon>
        <taxon>Capitellidae</taxon>
        <taxon>Capitella</taxon>
    </lineage>
</organism>
<proteinExistence type="predicted"/>
<sequence length="772" mass="86221">MVNRSASLSSAQNLTNGVMSRVVPLPRQCFGKVKRSTDAFLCQKEYLEALLVCLQAVEQNHAALLAEIDPSILLVVKRSQSDGIMIRSAARGDPLTPPLLPSPKTPSTIAPCMVHADVVSCSASPDGSASESLRHVLKSGDYDTEGLLPLPVPPKDPLLSMHVVPGVPTGTAMHALNGLTTAHLNRLQENKKLYTLKPKPSSARDSILNSDSCDSKSCDNRTLAQTGRSLSQVQLSSSSVKSPSPCDQIDSSRRKTHKRSVSDVTDYKAPIILDQTSPLHVNHAPCDPFFQKPQPDQSLISFLQAQDFSTCAELDRENAHFMMCEATLEALAIVEWRKSNQGSESEEEEEEDDHQRMCIRRRKHSDYADSSSNGGEGSSDGSDVHDTEVNAASPDTNLTGLKESGLSLSMASLYSDAELKRSASMSNNVIVPRDNAFEVSGVYMLPSSMHPESSAVRTAPENIAISLLRLVPESLLPTAAELDWVSLDEDSANDTRLRGNLLWAPPRPQIIFNVHQRPKMDKLLSSQNHRCAGCGGKIDTNNLKRYRFCYYYGKLFCACCHSNKENYIPGLILRNWDFRRQRVANFSNDLIKRIMQEPLFNVHDINPGLYKRVKSLSELRYLRVALRHARPFLITCRKTAKLLSRVDSLGSYWLQDPNVFTLQDLIKVKTEKLADTVYRIYKDCWQHITACPLCRAKGFVCETCNNGEDIIFPFEFDRVKQCNGCHGCFHRRCYVADRCPKCSRVEARRKQREKEALVEVEEGEEEEESTSR</sequence>
<name>R7UXJ2_CAPTE</name>
<evidence type="ECO:0000313" key="4">
    <source>
        <dbReference type="EMBL" id="ELU11303.1"/>
    </source>
</evidence>
<dbReference type="PANTHER" id="PTHR45971:SF1">
    <property type="entry name" value="RUBICON, ISOFORM A"/>
    <property type="match status" value="1"/>
</dbReference>
<reference evidence="6" key="1">
    <citation type="submission" date="2012-12" db="EMBL/GenBank/DDBJ databases">
        <authorList>
            <person name="Hellsten U."/>
            <person name="Grimwood J."/>
            <person name="Chapman J.A."/>
            <person name="Shapiro H."/>
            <person name="Aerts A."/>
            <person name="Otillar R.P."/>
            <person name="Terry A.Y."/>
            <person name="Boore J.L."/>
            <person name="Simakov O."/>
            <person name="Marletaz F."/>
            <person name="Cho S.-J."/>
            <person name="Edsinger-Gonzales E."/>
            <person name="Havlak P."/>
            <person name="Kuo D.-H."/>
            <person name="Larsson T."/>
            <person name="Lv J."/>
            <person name="Arendt D."/>
            <person name="Savage R."/>
            <person name="Osoegawa K."/>
            <person name="de Jong P."/>
            <person name="Lindberg D.R."/>
            <person name="Seaver E.C."/>
            <person name="Weisblat D.A."/>
            <person name="Putnam N.H."/>
            <person name="Grigoriev I.V."/>
            <person name="Rokhsar D.S."/>
        </authorList>
    </citation>
    <scope>NUCLEOTIDE SEQUENCE</scope>
    <source>
        <strain evidence="6">I ESC-2004</strain>
    </source>
</reference>
<dbReference type="InterPro" id="IPR048569">
    <property type="entry name" value="RUBC_PIKBD"/>
</dbReference>
<reference evidence="4 6" key="2">
    <citation type="journal article" date="2013" name="Nature">
        <title>Insights into bilaterian evolution from three spiralian genomes.</title>
        <authorList>
            <person name="Simakov O."/>
            <person name="Marletaz F."/>
            <person name="Cho S.J."/>
            <person name="Edsinger-Gonzales E."/>
            <person name="Havlak P."/>
            <person name="Hellsten U."/>
            <person name="Kuo D.H."/>
            <person name="Larsson T."/>
            <person name="Lv J."/>
            <person name="Arendt D."/>
            <person name="Savage R."/>
            <person name="Osoegawa K."/>
            <person name="de Jong P."/>
            <person name="Grimwood J."/>
            <person name="Chapman J.A."/>
            <person name="Shapiro H."/>
            <person name="Aerts A."/>
            <person name="Otillar R.P."/>
            <person name="Terry A.Y."/>
            <person name="Boore J.L."/>
            <person name="Grigoriev I.V."/>
            <person name="Lindberg D.R."/>
            <person name="Seaver E.C."/>
            <person name="Weisblat D.A."/>
            <person name="Putnam N.H."/>
            <person name="Rokhsar D.S."/>
        </authorList>
    </citation>
    <scope>NUCLEOTIDE SEQUENCE</scope>
    <source>
        <strain evidence="4 6">I ESC-2004</strain>
    </source>
</reference>
<dbReference type="InterPro" id="IPR025258">
    <property type="entry name" value="RH_dom"/>
</dbReference>
<evidence type="ECO:0000313" key="6">
    <source>
        <dbReference type="Proteomes" id="UP000014760"/>
    </source>
</evidence>
<dbReference type="Proteomes" id="UP000014760">
    <property type="component" value="Unassembled WGS sequence"/>
</dbReference>
<keyword evidence="1" id="KW-0072">Autophagy</keyword>
<keyword evidence="6" id="KW-1185">Reference proteome</keyword>
<gene>
    <name evidence="4" type="ORF">CAPTEDRAFT_226105</name>
</gene>
<dbReference type="Pfam" id="PF21054">
    <property type="entry name" value="RUBC_PIKBD"/>
    <property type="match status" value="1"/>
</dbReference>
<dbReference type="OMA" id="ICNIQRP"/>
<evidence type="ECO:0000256" key="1">
    <source>
        <dbReference type="ARBA" id="ARBA00023006"/>
    </source>
</evidence>
<evidence type="ECO:0000313" key="5">
    <source>
        <dbReference type="EnsemblMetazoa" id="CapteP226105"/>
    </source>
</evidence>
<accession>R7UXJ2</accession>
<dbReference type="InterPro" id="IPR052428">
    <property type="entry name" value="Autophagy_HostDef_Reg"/>
</dbReference>
<dbReference type="GO" id="GO:1901981">
    <property type="term" value="F:phosphatidylinositol phosphate binding"/>
    <property type="evidence" value="ECO:0007669"/>
    <property type="project" value="TreeGrafter"/>
</dbReference>
<feature type="region of interest" description="Disordered" evidence="2">
    <location>
        <begin position="749"/>
        <end position="772"/>
    </location>
</feature>
<dbReference type="GO" id="GO:0006914">
    <property type="term" value="P:autophagy"/>
    <property type="evidence" value="ECO:0007669"/>
    <property type="project" value="UniProtKB-KW"/>
</dbReference>
<evidence type="ECO:0000256" key="2">
    <source>
        <dbReference type="SAM" id="MobiDB-lite"/>
    </source>
</evidence>
<reference evidence="5" key="3">
    <citation type="submission" date="2015-06" db="UniProtKB">
        <authorList>
            <consortium name="EnsemblMetazoa"/>
        </authorList>
    </citation>
    <scope>IDENTIFICATION</scope>
</reference>
<dbReference type="SMART" id="SM01175">
    <property type="entry name" value="DUF4206"/>
    <property type="match status" value="1"/>
</dbReference>
<dbReference type="STRING" id="283909.R7UXJ2"/>
<feature type="domain" description="Rubicon Homology" evidence="3">
    <location>
        <begin position="547"/>
        <end position="749"/>
    </location>
</feature>
<protein>
    <recommendedName>
        <fullName evidence="3">Rubicon Homology domain-containing protein</fullName>
    </recommendedName>
</protein>
<feature type="compositionally biased region" description="Low complexity" evidence="2">
    <location>
        <begin position="229"/>
        <end position="245"/>
    </location>
</feature>
<feature type="region of interest" description="Disordered" evidence="2">
    <location>
        <begin position="198"/>
        <end position="262"/>
    </location>
</feature>
<feature type="region of interest" description="Disordered" evidence="2">
    <location>
        <begin position="361"/>
        <end position="401"/>
    </location>
</feature>